<organism evidence="3 4">
    <name type="scientific">Tilletiaria anomala (strain ATCC 24038 / CBS 436.72 / UBC 951)</name>
    <dbReference type="NCBI Taxonomy" id="1037660"/>
    <lineage>
        <taxon>Eukaryota</taxon>
        <taxon>Fungi</taxon>
        <taxon>Dikarya</taxon>
        <taxon>Basidiomycota</taxon>
        <taxon>Ustilaginomycotina</taxon>
        <taxon>Exobasidiomycetes</taxon>
        <taxon>Georgefischeriales</taxon>
        <taxon>Tilletiariaceae</taxon>
        <taxon>Tilletiaria</taxon>
    </lineage>
</organism>
<keyword evidence="4" id="KW-1185">Reference proteome</keyword>
<comment type="caution">
    <text evidence="3">The sequence shown here is derived from an EMBL/GenBank/DDBJ whole genome shotgun (WGS) entry which is preliminary data.</text>
</comment>
<feature type="transmembrane region" description="Helical" evidence="2">
    <location>
        <begin position="132"/>
        <end position="149"/>
    </location>
</feature>
<keyword evidence="2" id="KW-1133">Transmembrane helix</keyword>
<feature type="compositionally biased region" description="Polar residues" evidence="1">
    <location>
        <begin position="67"/>
        <end position="76"/>
    </location>
</feature>
<evidence type="ECO:0000256" key="2">
    <source>
        <dbReference type="SAM" id="Phobius"/>
    </source>
</evidence>
<dbReference type="EMBL" id="JMSN01000084">
    <property type="protein sequence ID" value="KDN41080.1"/>
    <property type="molecule type" value="Genomic_DNA"/>
</dbReference>
<evidence type="ECO:0000256" key="1">
    <source>
        <dbReference type="SAM" id="MobiDB-lite"/>
    </source>
</evidence>
<protein>
    <submittedName>
        <fullName evidence="3">Uncharacterized protein</fullName>
    </submittedName>
</protein>
<reference evidence="3 4" key="1">
    <citation type="submission" date="2014-05" db="EMBL/GenBank/DDBJ databases">
        <title>Draft genome sequence of a rare smut relative, Tilletiaria anomala UBC 951.</title>
        <authorList>
            <consortium name="DOE Joint Genome Institute"/>
            <person name="Toome M."/>
            <person name="Kuo A."/>
            <person name="Henrissat B."/>
            <person name="Lipzen A."/>
            <person name="Tritt A."/>
            <person name="Yoshinaga Y."/>
            <person name="Zane M."/>
            <person name="Barry K."/>
            <person name="Grigoriev I.V."/>
            <person name="Spatafora J.W."/>
            <person name="Aimea M.C."/>
        </authorList>
    </citation>
    <scope>NUCLEOTIDE SEQUENCE [LARGE SCALE GENOMIC DNA]</scope>
    <source>
        <strain evidence="3 4">UBC 951</strain>
    </source>
</reference>
<sequence length="346" mass="39128">MAILDRKPPLPDGDGAAAVASAESFEALHSSSPHGLSTSSNWQSTQAQPEHVYISTHDGQAPPSYDLATSSNNLSQLPPPQPVEVPTMGSSNEVHEYTPLLADVEYGGRRPGDRDGRQGKNGQKRRVCLRRFFRFATSAITILLFWVIIMDMMSMMSSSIGSDSDSHEELQKPNPNLWPGNTIDWPDWSPVTRQPGENEQYSSTTHLTLDANHGSLFIHNFGQRHSGKVTLETSRGTGDKIQVDVEARATHEFILKEALTVVKKEDGNRFGVGIYSQNRSFEDGRHRLRVCRRYRCIVQKFPCRFKCRQCQIGRWFQSRQDSRVDHERGLNQIDRSNRYGRLPRHL</sequence>
<dbReference type="AlphaFoldDB" id="A0A066VR66"/>
<dbReference type="Proteomes" id="UP000027361">
    <property type="component" value="Unassembled WGS sequence"/>
</dbReference>
<feature type="compositionally biased region" description="Low complexity" evidence="1">
    <location>
        <begin position="16"/>
        <end position="40"/>
    </location>
</feature>
<feature type="region of interest" description="Disordered" evidence="1">
    <location>
        <begin position="1"/>
        <end position="90"/>
    </location>
</feature>
<evidence type="ECO:0000313" key="4">
    <source>
        <dbReference type="Proteomes" id="UP000027361"/>
    </source>
</evidence>
<proteinExistence type="predicted"/>
<dbReference type="RefSeq" id="XP_013241596.1">
    <property type="nucleotide sequence ID" value="XM_013386142.1"/>
</dbReference>
<keyword evidence="2" id="KW-0812">Transmembrane</keyword>
<dbReference type="InParanoid" id="A0A066VR66"/>
<name>A0A066VR66_TILAU</name>
<gene>
    <name evidence="3" type="ORF">K437DRAFT_180891</name>
</gene>
<dbReference type="HOGENOM" id="CLU_802117_0_0_1"/>
<keyword evidence="2" id="KW-0472">Membrane</keyword>
<evidence type="ECO:0000313" key="3">
    <source>
        <dbReference type="EMBL" id="KDN41080.1"/>
    </source>
</evidence>
<accession>A0A066VR66</accession>
<dbReference type="GeneID" id="25261905"/>